<dbReference type="Proteomes" id="UP001458880">
    <property type="component" value="Unassembled WGS sequence"/>
</dbReference>
<dbReference type="GO" id="GO:0005549">
    <property type="term" value="F:odorant binding"/>
    <property type="evidence" value="ECO:0007669"/>
    <property type="project" value="InterPro"/>
</dbReference>
<dbReference type="SUPFAM" id="SSF47565">
    <property type="entry name" value="Insect pheromone/odorant-binding proteins"/>
    <property type="match status" value="1"/>
</dbReference>
<name>A0AAW1MZJ4_POPJA</name>
<evidence type="ECO:0000256" key="2">
    <source>
        <dbReference type="SAM" id="SignalP"/>
    </source>
</evidence>
<feature type="compositionally biased region" description="Basic and acidic residues" evidence="1">
    <location>
        <begin position="119"/>
        <end position="131"/>
    </location>
</feature>
<feature type="signal peptide" evidence="2">
    <location>
        <begin position="1"/>
        <end position="17"/>
    </location>
</feature>
<comment type="caution">
    <text evidence="3">The sequence shown here is derived from an EMBL/GenBank/DDBJ whole genome shotgun (WGS) entry which is preliminary data.</text>
</comment>
<organism evidence="3 4">
    <name type="scientific">Popillia japonica</name>
    <name type="common">Japanese beetle</name>
    <dbReference type="NCBI Taxonomy" id="7064"/>
    <lineage>
        <taxon>Eukaryota</taxon>
        <taxon>Metazoa</taxon>
        <taxon>Ecdysozoa</taxon>
        <taxon>Arthropoda</taxon>
        <taxon>Hexapoda</taxon>
        <taxon>Insecta</taxon>
        <taxon>Pterygota</taxon>
        <taxon>Neoptera</taxon>
        <taxon>Endopterygota</taxon>
        <taxon>Coleoptera</taxon>
        <taxon>Polyphaga</taxon>
        <taxon>Scarabaeiformia</taxon>
        <taxon>Scarabaeidae</taxon>
        <taxon>Rutelinae</taxon>
        <taxon>Popillia</taxon>
    </lineage>
</organism>
<gene>
    <name evidence="3" type="ORF">QE152_g3829</name>
</gene>
<dbReference type="AlphaFoldDB" id="A0AAW1MZJ4"/>
<evidence type="ECO:0000256" key="1">
    <source>
        <dbReference type="SAM" id="MobiDB-lite"/>
    </source>
</evidence>
<sequence length="293" mass="33817">MLIQALVIFAIINSISAENKFMNSVRNLTKNSNTNQTKQTPNEGNALKVEIAKHLNDCKSDLTYNYYGSQDEGTDKKYNLHRNNKEYKRSDRGNRNFDDGDIDGYLTSYRSNDQNYRNQQKESCSDHDGGRNHNGRGNHGYHRNSNKDGNFGGINYDRPPQGGRNNPYDSRNEYYNHRSGNNDNQQRNYGNPTNYDGMSNYPVRNDDFTRWKREEDNCVSQCVFGYIELLDENSMPSETATIKFLQDHMTNGRKRVKLIRDTRRCFAKLALTEHADGCELSKILAGCLKLNME</sequence>
<dbReference type="Gene3D" id="1.10.238.20">
    <property type="entry name" value="Pheromone/general odorant binding protein domain"/>
    <property type="match status" value="1"/>
</dbReference>
<protein>
    <submittedName>
        <fullName evidence="3">Uncharacterized protein</fullName>
    </submittedName>
</protein>
<feature type="chain" id="PRO_5043979682" evidence="2">
    <location>
        <begin position="18"/>
        <end position="293"/>
    </location>
</feature>
<keyword evidence="4" id="KW-1185">Reference proteome</keyword>
<feature type="compositionally biased region" description="Basic residues" evidence="1">
    <location>
        <begin position="133"/>
        <end position="144"/>
    </location>
</feature>
<feature type="compositionally biased region" description="Polar residues" evidence="1">
    <location>
        <begin position="178"/>
        <end position="197"/>
    </location>
</feature>
<accession>A0AAW1MZJ4</accession>
<proteinExistence type="predicted"/>
<reference evidence="3 4" key="1">
    <citation type="journal article" date="2024" name="BMC Genomics">
        <title>De novo assembly and annotation of Popillia japonica's genome with initial clues to its potential as an invasive pest.</title>
        <authorList>
            <person name="Cucini C."/>
            <person name="Boschi S."/>
            <person name="Funari R."/>
            <person name="Cardaioli E."/>
            <person name="Iannotti N."/>
            <person name="Marturano G."/>
            <person name="Paoli F."/>
            <person name="Bruttini M."/>
            <person name="Carapelli A."/>
            <person name="Frati F."/>
            <person name="Nardi F."/>
        </authorList>
    </citation>
    <scope>NUCLEOTIDE SEQUENCE [LARGE SCALE GENOMIC DNA]</scope>
    <source>
        <strain evidence="3">DMR45628</strain>
    </source>
</reference>
<evidence type="ECO:0000313" key="3">
    <source>
        <dbReference type="EMBL" id="KAK9753038.1"/>
    </source>
</evidence>
<dbReference type="InterPro" id="IPR036728">
    <property type="entry name" value="PBP_GOBP_sf"/>
</dbReference>
<feature type="region of interest" description="Disordered" evidence="1">
    <location>
        <begin position="69"/>
        <end position="201"/>
    </location>
</feature>
<feature type="compositionally biased region" description="Polar residues" evidence="1">
    <location>
        <begin position="108"/>
        <end position="118"/>
    </location>
</feature>
<keyword evidence="2" id="KW-0732">Signal</keyword>
<evidence type="ECO:0000313" key="4">
    <source>
        <dbReference type="Proteomes" id="UP001458880"/>
    </source>
</evidence>
<dbReference type="EMBL" id="JASPKY010000016">
    <property type="protein sequence ID" value="KAK9753038.1"/>
    <property type="molecule type" value="Genomic_DNA"/>
</dbReference>
<feature type="compositionally biased region" description="Basic and acidic residues" evidence="1">
    <location>
        <begin position="73"/>
        <end position="98"/>
    </location>
</feature>